<reference evidence="1 2" key="1">
    <citation type="submission" date="2022-05" db="EMBL/GenBank/DDBJ databases">
        <title>A multi-omics perspective on studying reproductive biology in Daphnia sinensis.</title>
        <authorList>
            <person name="Jia J."/>
        </authorList>
    </citation>
    <scope>NUCLEOTIDE SEQUENCE [LARGE SCALE GENOMIC DNA]</scope>
    <source>
        <strain evidence="1 2">WSL</strain>
    </source>
</reference>
<sequence length="96" mass="11376">MPFRSVKKLRKMNNFKGFVKLMQSGVTFHLVTILDRRWRENSRYRNFIEHEILGRILEGFVCNGKLKHWNRCEAKAVIEDKEGCCHKVVVQGHMVC</sequence>
<accession>A0AAD5PS82</accession>
<gene>
    <name evidence="1" type="ORF">GHT06_021094</name>
</gene>
<dbReference type="Proteomes" id="UP000820818">
    <property type="component" value="Linkage Group LG9"/>
</dbReference>
<name>A0AAD5PS82_9CRUS</name>
<protein>
    <submittedName>
        <fullName evidence="1">Uncharacterized protein</fullName>
    </submittedName>
</protein>
<comment type="caution">
    <text evidence="1">The sequence shown here is derived from an EMBL/GenBank/DDBJ whole genome shotgun (WGS) entry which is preliminary data.</text>
</comment>
<proteinExistence type="predicted"/>
<organism evidence="1 2">
    <name type="scientific">Daphnia sinensis</name>
    <dbReference type="NCBI Taxonomy" id="1820382"/>
    <lineage>
        <taxon>Eukaryota</taxon>
        <taxon>Metazoa</taxon>
        <taxon>Ecdysozoa</taxon>
        <taxon>Arthropoda</taxon>
        <taxon>Crustacea</taxon>
        <taxon>Branchiopoda</taxon>
        <taxon>Diplostraca</taxon>
        <taxon>Cladocera</taxon>
        <taxon>Anomopoda</taxon>
        <taxon>Daphniidae</taxon>
        <taxon>Daphnia</taxon>
        <taxon>Daphnia similis group</taxon>
    </lineage>
</organism>
<dbReference type="AlphaFoldDB" id="A0AAD5PS82"/>
<keyword evidence="2" id="KW-1185">Reference proteome</keyword>
<dbReference type="EMBL" id="WJBH02000009">
    <property type="protein sequence ID" value="KAI9553200.1"/>
    <property type="molecule type" value="Genomic_DNA"/>
</dbReference>
<evidence type="ECO:0000313" key="1">
    <source>
        <dbReference type="EMBL" id="KAI9553200.1"/>
    </source>
</evidence>
<evidence type="ECO:0000313" key="2">
    <source>
        <dbReference type="Proteomes" id="UP000820818"/>
    </source>
</evidence>